<evidence type="ECO:0000313" key="3">
    <source>
        <dbReference type="Proteomes" id="UP000007472"/>
    </source>
</evidence>
<dbReference type="AlphaFoldDB" id="A0A654KJH1"/>
<sequence length="214" mass="24512">MKLIYVWDAICGWCYGFESVLTKFVQNHPELELKMVSGGLITGDRIKPIREYSYIKNSNAQISQIYGVEFSDAYNAMLDEGSTVLNSNQPGLVFSVLREVVPSEKWVDIGWDMQKLMYLEGKSLSDFDAYKAIFEKYGIATEIIEKIRANWNDTTIPENDFNQARELGVSSYPTLLIEHDGKYFDIRTGTETLEELEDNYRKVLTIQGDQKASK</sequence>
<feature type="domain" description="DSBA-like thioredoxin" evidence="1">
    <location>
        <begin position="6"/>
        <end position="200"/>
    </location>
</feature>
<proteinExistence type="predicted"/>
<gene>
    <name evidence="2" type="ordered locus">TEQUI_1592</name>
</gene>
<dbReference type="InterPro" id="IPR001853">
    <property type="entry name" value="DSBA-like_thioredoxin_dom"/>
</dbReference>
<dbReference type="InterPro" id="IPR036249">
    <property type="entry name" value="Thioredoxin-like_sf"/>
</dbReference>
<dbReference type="EMBL" id="CP002456">
    <property type="protein sequence ID" value="ADU92504.1"/>
    <property type="molecule type" value="Genomic_DNA"/>
</dbReference>
<name>A0A654KJH1_TAYEM</name>
<protein>
    <submittedName>
        <fullName evidence="2">Thioredoxin</fullName>
    </submittedName>
</protein>
<dbReference type="Proteomes" id="UP000007472">
    <property type="component" value="Chromosome"/>
</dbReference>
<dbReference type="GO" id="GO:0016491">
    <property type="term" value="F:oxidoreductase activity"/>
    <property type="evidence" value="ECO:0007669"/>
    <property type="project" value="InterPro"/>
</dbReference>
<organism evidence="2 3">
    <name type="scientific">Taylorella equigenitalis (strain MCE9)</name>
    <dbReference type="NCBI Taxonomy" id="937774"/>
    <lineage>
        <taxon>Bacteria</taxon>
        <taxon>Pseudomonadati</taxon>
        <taxon>Pseudomonadota</taxon>
        <taxon>Betaproteobacteria</taxon>
        <taxon>Burkholderiales</taxon>
        <taxon>Alcaligenaceae</taxon>
        <taxon>Taylorella</taxon>
    </lineage>
</organism>
<dbReference type="Gene3D" id="1.10.472.60">
    <property type="entry name" value="putative protein disulfide isomerase domain"/>
    <property type="match status" value="1"/>
</dbReference>
<accession>A0A654KJH1</accession>
<dbReference type="KEGG" id="teq:TEQUI_1592"/>
<reference evidence="2 3" key="1">
    <citation type="journal article" date="2011" name="J. Bacteriol.">
        <title>Genome sequence of Taylorella equigenitalis MCE9, the causative agent of contagious equine metritis.</title>
        <authorList>
            <person name="Hebert L."/>
            <person name="Moumen B."/>
            <person name="Duquesne F."/>
            <person name="Breuil M.F."/>
            <person name="Laugier C."/>
            <person name="Batto J.M."/>
            <person name="Renault P."/>
            <person name="Petry S."/>
        </authorList>
    </citation>
    <scope>NUCLEOTIDE SEQUENCE [LARGE SCALE GENOMIC DNA]</scope>
    <source>
        <strain evidence="2 3">MCE9</strain>
    </source>
</reference>
<evidence type="ECO:0000259" key="1">
    <source>
        <dbReference type="Pfam" id="PF01323"/>
    </source>
</evidence>
<dbReference type="SUPFAM" id="SSF52833">
    <property type="entry name" value="Thioredoxin-like"/>
    <property type="match status" value="1"/>
</dbReference>
<dbReference type="Pfam" id="PF01323">
    <property type="entry name" value="DSBA"/>
    <property type="match status" value="1"/>
</dbReference>
<evidence type="ECO:0000313" key="2">
    <source>
        <dbReference type="EMBL" id="ADU92504.1"/>
    </source>
</evidence>
<dbReference type="Gene3D" id="3.40.30.10">
    <property type="entry name" value="Glutaredoxin"/>
    <property type="match status" value="1"/>
</dbReference>